<keyword evidence="1" id="KW-0472">Membrane</keyword>
<gene>
    <name evidence="2" type="ORF">HPHPP15_0402</name>
</gene>
<comment type="caution">
    <text evidence="2">The sequence shown here is derived from an EMBL/GenBank/DDBJ whole genome shotgun (WGS) entry which is preliminary data.</text>
</comment>
<evidence type="ECO:0000313" key="2">
    <source>
        <dbReference type="EMBL" id="EJC08440.1"/>
    </source>
</evidence>
<keyword evidence="1" id="KW-1133">Transmembrane helix</keyword>
<dbReference type="PATRIC" id="fig|992080.3.peg.393"/>
<evidence type="ECO:0000313" key="3">
    <source>
        <dbReference type="Proteomes" id="UP000005838"/>
    </source>
</evidence>
<dbReference type="AlphaFoldDB" id="I9WXV3"/>
<reference evidence="2 3" key="1">
    <citation type="journal article" date="2013" name="Pathog. Dis.">
        <title>Genome sequences of 65 Helicobacter pylori strains isolated from asymptomatic individuals and patients with gastric cancer, peptic ulcer disease, or gastritis.</title>
        <authorList>
            <person name="Blanchard T.G."/>
            <person name="Czinn S.J."/>
            <person name="Correa P."/>
            <person name="Nakazawa T."/>
            <person name="Keelan M."/>
            <person name="Morningstar L."/>
            <person name="Santana-Cruz I."/>
            <person name="Maroo A."/>
            <person name="McCracken C."/>
            <person name="Shefchek K."/>
            <person name="Daugherty S."/>
            <person name="Song Y."/>
            <person name="Fraser C.M."/>
            <person name="Fricke W.F."/>
        </authorList>
    </citation>
    <scope>NUCLEOTIDE SEQUENCE [LARGE SCALE GENOMIC DNA]</scope>
    <source>
        <strain evidence="2 3">Hp P-15</strain>
    </source>
</reference>
<dbReference type="EMBL" id="AKPP01000002">
    <property type="protein sequence ID" value="EJC08440.1"/>
    <property type="molecule type" value="Genomic_DNA"/>
</dbReference>
<organism evidence="2 3">
    <name type="scientific">Helicobacter pylori Hp P-15</name>
    <dbReference type="NCBI Taxonomy" id="992080"/>
    <lineage>
        <taxon>Bacteria</taxon>
        <taxon>Pseudomonadati</taxon>
        <taxon>Campylobacterota</taxon>
        <taxon>Epsilonproteobacteria</taxon>
        <taxon>Campylobacterales</taxon>
        <taxon>Helicobacteraceae</taxon>
        <taxon>Helicobacter</taxon>
    </lineage>
</organism>
<evidence type="ECO:0000256" key="1">
    <source>
        <dbReference type="SAM" id="Phobius"/>
    </source>
</evidence>
<feature type="transmembrane region" description="Helical" evidence="1">
    <location>
        <begin position="6"/>
        <end position="33"/>
    </location>
</feature>
<proteinExistence type="predicted"/>
<name>I9WXV3_HELPX</name>
<protein>
    <submittedName>
        <fullName evidence="2">Putative membrane protein</fullName>
    </submittedName>
</protein>
<keyword evidence="1" id="KW-0812">Transmembrane</keyword>
<sequence length="38" mass="4531">MISFCFYQIGISFIQYSFLKNLFLSFFMVNFFCGRAIS</sequence>
<accession>I9WXV3</accession>
<dbReference type="Proteomes" id="UP000005838">
    <property type="component" value="Unassembled WGS sequence"/>
</dbReference>